<protein>
    <recommendedName>
        <fullName evidence="4">Invasion gene expression up-regulator, SirB</fullName>
    </recommendedName>
</protein>
<proteinExistence type="predicted"/>
<keyword evidence="1" id="KW-0472">Membrane</keyword>
<feature type="transmembrane region" description="Helical" evidence="1">
    <location>
        <begin position="6"/>
        <end position="27"/>
    </location>
</feature>
<dbReference type="Proteomes" id="UP000320390">
    <property type="component" value="Chromosome"/>
</dbReference>
<dbReference type="RefSeq" id="WP_145196472.1">
    <property type="nucleotide sequence ID" value="NZ_CP036434.1"/>
</dbReference>
<evidence type="ECO:0000256" key="1">
    <source>
        <dbReference type="SAM" id="Phobius"/>
    </source>
</evidence>
<accession>A0A518EQJ9</accession>
<organism evidence="2 3">
    <name type="scientific">Saltatorellus ferox</name>
    <dbReference type="NCBI Taxonomy" id="2528018"/>
    <lineage>
        <taxon>Bacteria</taxon>
        <taxon>Pseudomonadati</taxon>
        <taxon>Planctomycetota</taxon>
        <taxon>Planctomycetia</taxon>
        <taxon>Planctomycetia incertae sedis</taxon>
        <taxon>Saltatorellus</taxon>
    </lineage>
</organism>
<sequence>MSASIYYILHVVSGFLLTALTFGAFAAPTPETRKRTMAFTGIFSLVMLVGGFGLLARLGYSAAAPWVIIKIVCWLGLSALAGMAYRMPKKTGLLSVLAAVLVAIAVSTVYLADKTVG</sequence>
<evidence type="ECO:0000313" key="2">
    <source>
        <dbReference type="EMBL" id="QDV06363.1"/>
    </source>
</evidence>
<feature type="transmembrane region" description="Helical" evidence="1">
    <location>
        <begin position="66"/>
        <end position="85"/>
    </location>
</feature>
<dbReference type="OrthoDB" id="196781at2"/>
<keyword evidence="1" id="KW-1133">Transmembrane helix</keyword>
<keyword evidence="1" id="KW-0812">Transmembrane</keyword>
<evidence type="ECO:0008006" key="4">
    <source>
        <dbReference type="Google" id="ProtNLM"/>
    </source>
</evidence>
<gene>
    <name evidence="2" type="ORF">Poly30_18720</name>
</gene>
<feature type="transmembrane region" description="Helical" evidence="1">
    <location>
        <begin position="92"/>
        <end position="112"/>
    </location>
</feature>
<keyword evidence="3" id="KW-1185">Reference proteome</keyword>
<name>A0A518EQJ9_9BACT</name>
<evidence type="ECO:0000313" key="3">
    <source>
        <dbReference type="Proteomes" id="UP000320390"/>
    </source>
</evidence>
<reference evidence="2 3" key="1">
    <citation type="submission" date="2019-02" db="EMBL/GenBank/DDBJ databases">
        <title>Deep-cultivation of Planctomycetes and their phenomic and genomic characterization uncovers novel biology.</title>
        <authorList>
            <person name="Wiegand S."/>
            <person name="Jogler M."/>
            <person name="Boedeker C."/>
            <person name="Pinto D."/>
            <person name="Vollmers J."/>
            <person name="Rivas-Marin E."/>
            <person name="Kohn T."/>
            <person name="Peeters S.H."/>
            <person name="Heuer A."/>
            <person name="Rast P."/>
            <person name="Oberbeckmann S."/>
            <person name="Bunk B."/>
            <person name="Jeske O."/>
            <person name="Meyerdierks A."/>
            <person name="Storesund J.E."/>
            <person name="Kallscheuer N."/>
            <person name="Luecker S."/>
            <person name="Lage O.M."/>
            <person name="Pohl T."/>
            <person name="Merkel B.J."/>
            <person name="Hornburger P."/>
            <person name="Mueller R.-W."/>
            <person name="Bruemmer F."/>
            <person name="Labrenz M."/>
            <person name="Spormann A.M."/>
            <person name="Op den Camp H."/>
            <person name="Overmann J."/>
            <person name="Amann R."/>
            <person name="Jetten M.S.M."/>
            <person name="Mascher T."/>
            <person name="Medema M.H."/>
            <person name="Devos D.P."/>
            <person name="Kaster A.-K."/>
            <person name="Ovreas L."/>
            <person name="Rohde M."/>
            <person name="Galperin M.Y."/>
            <person name="Jogler C."/>
        </authorList>
    </citation>
    <scope>NUCLEOTIDE SEQUENCE [LARGE SCALE GENOMIC DNA]</scope>
    <source>
        <strain evidence="2 3">Poly30</strain>
    </source>
</reference>
<feature type="transmembrane region" description="Helical" evidence="1">
    <location>
        <begin position="39"/>
        <end position="60"/>
    </location>
</feature>
<dbReference type="AlphaFoldDB" id="A0A518EQJ9"/>
<dbReference type="EMBL" id="CP036434">
    <property type="protein sequence ID" value="QDV06363.1"/>
    <property type="molecule type" value="Genomic_DNA"/>
</dbReference>